<gene>
    <name evidence="3" type="ORF">ACFFTR_27400</name>
</gene>
<organism evidence="3 4">
    <name type="scientific">Dactylosporangium vinaceum</name>
    <dbReference type="NCBI Taxonomy" id="53362"/>
    <lineage>
        <taxon>Bacteria</taxon>
        <taxon>Bacillati</taxon>
        <taxon>Actinomycetota</taxon>
        <taxon>Actinomycetes</taxon>
        <taxon>Micromonosporales</taxon>
        <taxon>Micromonosporaceae</taxon>
        <taxon>Dactylosporangium</taxon>
    </lineage>
</organism>
<sequence>MYDDERDPWVAGLLTSTAEAATPYIRPHGADAVHRTVRRRRNRRISIAAAAVVALAAPLAVFALAGRPGADHPAGNPPPSGASVAPSDGAPPAPASGAPTAAAPNGRISAADVRSATLQVPDWPNQYGNFDTSAPPGCPSGSVKFSGGKGGKNGAITLKGDPVYADVDHDGAQETVILLECHPQGADYQVLALDRDAADKIVTLGRVVRSGGRETVDIMTIWAVQAGDNGQVKVDVGEYRPCCEQIQASQHQWRTYGWDGRQFIQTAGPTTWGPNPKVTALVLTGDPVTMVKQADGSRVGTLRLTIRNAAKYTTPGRLWLDPGIPKTWTVTSFSGCQLVADYEPVNCSSAALPAGASRVVTVEVAAPAGGSPISADLRPLVGARDGDAGLWYPDVASGGATNSGLHIAATGA</sequence>
<feature type="compositionally biased region" description="Low complexity" evidence="1">
    <location>
        <begin position="95"/>
        <end position="104"/>
    </location>
</feature>
<reference evidence="3 4" key="1">
    <citation type="submission" date="2024-09" db="EMBL/GenBank/DDBJ databases">
        <authorList>
            <person name="Sun Q."/>
            <person name="Mori K."/>
        </authorList>
    </citation>
    <scope>NUCLEOTIDE SEQUENCE [LARGE SCALE GENOMIC DNA]</scope>
    <source>
        <strain evidence="3 4">JCM 3307</strain>
    </source>
</reference>
<evidence type="ECO:0000256" key="2">
    <source>
        <dbReference type="SAM" id="Phobius"/>
    </source>
</evidence>
<accession>A0ABV5MD99</accession>
<keyword evidence="2" id="KW-0812">Transmembrane</keyword>
<dbReference type="RefSeq" id="WP_223104738.1">
    <property type="nucleotide sequence ID" value="NZ_CP061913.1"/>
</dbReference>
<name>A0ABV5MD99_9ACTN</name>
<proteinExistence type="predicted"/>
<keyword evidence="2" id="KW-0472">Membrane</keyword>
<evidence type="ECO:0000313" key="4">
    <source>
        <dbReference type="Proteomes" id="UP001589608"/>
    </source>
</evidence>
<dbReference type="Proteomes" id="UP001589608">
    <property type="component" value="Unassembled WGS sequence"/>
</dbReference>
<feature type="region of interest" description="Disordered" evidence="1">
    <location>
        <begin position="70"/>
        <end position="104"/>
    </location>
</feature>
<protein>
    <submittedName>
        <fullName evidence="3">Uncharacterized protein</fullName>
    </submittedName>
</protein>
<keyword evidence="4" id="KW-1185">Reference proteome</keyword>
<dbReference type="EMBL" id="JBHMCA010000049">
    <property type="protein sequence ID" value="MFB9446833.1"/>
    <property type="molecule type" value="Genomic_DNA"/>
</dbReference>
<evidence type="ECO:0000313" key="3">
    <source>
        <dbReference type="EMBL" id="MFB9446833.1"/>
    </source>
</evidence>
<comment type="caution">
    <text evidence="3">The sequence shown here is derived from an EMBL/GenBank/DDBJ whole genome shotgun (WGS) entry which is preliminary data.</text>
</comment>
<keyword evidence="2" id="KW-1133">Transmembrane helix</keyword>
<feature type="transmembrane region" description="Helical" evidence="2">
    <location>
        <begin position="45"/>
        <end position="65"/>
    </location>
</feature>
<evidence type="ECO:0000256" key="1">
    <source>
        <dbReference type="SAM" id="MobiDB-lite"/>
    </source>
</evidence>